<keyword evidence="1" id="KW-0175">Coiled coil</keyword>
<gene>
    <name evidence="2" type="primary">Cnig_chr_V.g17520</name>
    <name evidence="2" type="ORF">B9Z55_017520</name>
</gene>
<proteinExistence type="predicted"/>
<dbReference type="EMBL" id="PDUG01000005">
    <property type="protein sequence ID" value="PIC24048.1"/>
    <property type="molecule type" value="Genomic_DNA"/>
</dbReference>
<accession>A0A2G5T9Y7</accession>
<dbReference type="AlphaFoldDB" id="A0A2G5T9Y7"/>
<sequence length="216" mass="25474">MLTIVDELMSANFMMEEELKEKEMLIQEQDRMITAMRAQLRAYEQYAQVRVEEAQKEAEAKVEYLTRKYSEHLEEMVSRNEELQVQIELLTVRKAPADDMYYHAYYETDSESSDDEGPEPTSDFACISNEKLKKSFQLMSDSLENANLRAEHRESELKNQIEWTKRFFIENAGLVSQMKFGEQIPEKIQEQLIEAAVERNNLQCRMMDVKFLESLI</sequence>
<protein>
    <submittedName>
        <fullName evidence="2">Uncharacterized protein</fullName>
    </submittedName>
</protein>
<reference evidence="3" key="1">
    <citation type="submission" date="2017-10" db="EMBL/GenBank/DDBJ databases">
        <title>Rapid genome shrinkage in a self-fertile nematode reveals novel sperm competition proteins.</title>
        <authorList>
            <person name="Yin D."/>
            <person name="Schwarz E.M."/>
            <person name="Thomas C.G."/>
            <person name="Felde R.L."/>
            <person name="Korf I.F."/>
            <person name="Cutter A.D."/>
            <person name="Schartner C.M."/>
            <person name="Ralston E.J."/>
            <person name="Meyer B.J."/>
            <person name="Haag E.S."/>
        </authorList>
    </citation>
    <scope>NUCLEOTIDE SEQUENCE [LARGE SCALE GENOMIC DNA]</scope>
    <source>
        <strain evidence="3">JU1422</strain>
    </source>
</reference>
<evidence type="ECO:0000313" key="2">
    <source>
        <dbReference type="EMBL" id="PIC24048.1"/>
    </source>
</evidence>
<evidence type="ECO:0000256" key="1">
    <source>
        <dbReference type="SAM" id="Coils"/>
    </source>
</evidence>
<keyword evidence="3" id="KW-1185">Reference proteome</keyword>
<dbReference type="OrthoDB" id="10428724at2759"/>
<organism evidence="2 3">
    <name type="scientific">Caenorhabditis nigoni</name>
    <dbReference type="NCBI Taxonomy" id="1611254"/>
    <lineage>
        <taxon>Eukaryota</taxon>
        <taxon>Metazoa</taxon>
        <taxon>Ecdysozoa</taxon>
        <taxon>Nematoda</taxon>
        <taxon>Chromadorea</taxon>
        <taxon>Rhabditida</taxon>
        <taxon>Rhabditina</taxon>
        <taxon>Rhabditomorpha</taxon>
        <taxon>Rhabditoidea</taxon>
        <taxon>Rhabditidae</taxon>
        <taxon>Peloderinae</taxon>
        <taxon>Caenorhabditis</taxon>
    </lineage>
</organism>
<feature type="coiled-coil region" evidence="1">
    <location>
        <begin position="55"/>
        <end position="93"/>
    </location>
</feature>
<evidence type="ECO:0000313" key="3">
    <source>
        <dbReference type="Proteomes" id="UP000230233"/>
    </source>
</evidence>
<name>A0A2G5T9Y7_9PELO</name>
<comment type="caution">
    <text evidence="2">The sequence shown here is derived from an EMBL/GenBank/DDBJ whole genome shotgun (WGS) entry which is preliminary data.</text>
</comment>
<dbReference type="Proteomes" id="UP000230233">
    <property type="component" value="Chromosome V"/>
</dbReference>